<name>A0ABY1I6Y7_9RHOB</name>
<accession>A0ABY1I6Y7</accession>
<organism evidence="2 3">
    <name type="scientific">Thalassobacter stenotrophicus DSM 16310</name>
    <dbReference type="NCBI Taxonomy" id="1123361"/>
    <lineage>
        <taxon>Bacteria</taxon>
        <taxon>Pseudomonadati</taxon>
        <taxon>Pseudomonadota</taxon>
        <taxon>Alphaproteobacteria</taxon>
        <taxon>Rhodobacterales</taxon>
        <taxon>Roseobacteraceae</taxon>
        <taxon>Thalassobacter</taxon>
    </lineage>
</organism>
<dbReference type="InterPro" id="IPR011990">
    <property type="entry name" value="TPR-like_helical_dom_sf"/>
</dbReference>
<dbReference type="Gene3D" id="1.25.40.10">
    <property type="entry name" value="Tetratricopeptide repeat domain"/>
    <property type="match status" value="1"/>
</dbReference>
<protein>
    <submittedName>
        <fullName evidence="2">Uncharacterized protein</fullName>
    </submittedName>
</protein>
<sequence>MNKLIALVATLIASVMPACADVNADANRLFVEAMQAWKQSEQLTNDSLEQAQERLDLLTLVDENLNLIITENPSSNLAVQLLIGPVGPLSLDDLPEQIAEAEGPILVFRGNEQLTMAKAHLANGEIGNARVALVKATILTAQQIEDADGRAEALFFIAEAQAEAGDVAGALNTAQQIDRAWFRAVALASFSNAQSEAGDVSGSRVTIALALQAAQQVEDADGRAEVLYFIAEVQAKAGDVAGALNTAQQIEGATRASALRAIAEAQAKAGDVAGALSTAQQIEEADDRASAL</sequence>
<keyword evidence="1" id="KW-0732">Signal</keyword>
<feature type="chain" id="PRO_5046249160" evidence="1">
    <location>
        <begin position="21"/>
        <end position="292"/>
    </location>
</feature>
<dbReference type="EMBL" id="FQYZ01000003">
    <property type="protein sequence ID" value="SHI71203.1"/>
    <property type="molecule type" value="Genomic_DNA"/>
</dbReference>
<reference evidence="2 3" key="1">
    <citation type="submission" date="2016-11" db="EMBL/GenBank/DDBJ databases">
        <authorList>
            <person name="Varghese N."/>
            <person name="Submissions S."/>
        </authorList>
    </citation>
    <scope>NUCLEOTIDE SEQUENCE [LARGE SCALE GENOMIC DNA]</scope>
    <source>
        <strain evidence="2 3">DSM 16310</strain>
    </source>
</reference>
<dbReference type="Proteomes" id="UP000184408">
    <property type="component" value="Unassembled WGS sequence"/>
</dbReference>
<feature type="signal peptide" evidence="1">
    <location>
        <begin position="1"/>
        <end position="20"/>
    </location>
</feature>
<dbReference type="RefSeq" id="WP_212733579.1">
    <property type="nucleotide sequence ID" value="NZ_FQYZ01000003.1"/>
</dbReference>
<evidence type="ECO:0000256" key="1">
    <source>
        <dbReference type="SAM" id="SignalP"/>
    </source>
</evidence>
<evidence type="ECO:0000313" key="2">
    <source>
        <dbReference type="EMBL" id="SHI71203.1"/>
    </source>
</evidence>
<keyword evidence="3" id="KW-1185">Reference proteome</keyword>
<feature type="non-terminal residue" evidence="2">
    <location>
        <position position="292"/>
    </location>
</feature>
<gene>
    <name evidence="2" type="ORF">SAMN02744035_01330</name>
</gene>
<evidence type="ECO:0000313" key="3">
    <source>
        <dbReference type="Proteomes" id="UP000184408"/>
    </source>
</evidence>
<proteinExistence type="predicted"/>
<comment type="caution">
    <text evidence="2">The sequence shown here is derived from an EMBL/GenBank/DDBJ whole genome shotgun (WGS) entry which is preliminary data.</text>
</comment>
<dbReference type="SUPFAM" id="SSF48452">
    <property type="entry name" value="TPR-like"/>
    <property type="match status" value="1"/>
</dbReference>